<dbReference type="PANTHER" id="PTHR34819">
    <property type="entry name" value="LARGE CYSTEINE-RICH PERIPLASMIC PROTEIN OMCB"/>
    <property type="match status" value="1"/>
</dbReference>
<dbReference type="Gene3D" id="2.60.40.10">
    <property type="entry name" value="Immunoglobulins"/>
    <property type="match status" value="1"/>
</dbReference>
<protein>
    <submittedName>
        <fullName evidence="4">DUF11 domain-containing protein</fullName>
    </submittedName>
</protein>
<dbReference type="NCBIfam" id="TIGR01451">
    <property type="entry name" value="B_ant_repeat"/>
    <property type="match status" value="2"/>
</dbReference>
<dbReference type="Proteomes" id="UP000885830">
    <property type="component" value="Unassembled WGS sequence"/>
</dbReference>
<proteinExistence type="predicted"/>
<dbReference type="InterPro" id="IPR008979">
    <property type="entry name" value="Galactose-bd-like_sf"/>
</dbReference>
<evidence type="ECO:0000259" key="3">
    <source>
        <dbReference type="PROSITE" id="PS51829"/>
    </source>
</evidence>
<sequence>MMGQEPRKCALVLIIIFRIRRWLAMSLFELMKNRKWTAWVIAVLCVCNVQMASAQTGPYTNTTTHVINSTTACGGSEFTRIINVPDNFIIGDVDYGTIISHTWRGDVPIDLTSPSSTTVRLVNPDTSSLSQDNYNIRLDDGAATLVNTAPHNTNDNTAVAPYQNLVRPNNALSAFNGENAQGNWTVTMCDAYPTDDNGQFLRGELFFIAATEADLSLSVSASDPTPTTGTNVVLSYTVSNGGPLAANGVGVSITLPSGLTYVSDTGGGAYNSGTGVWSVPGNIANGASTTLQITAFVALAGPYNAVAEISASNQPDPDSTPANGVTTEDDYAAITLVPVTPPVPSLLCPGAADVLDWDTQVWPTGSLNNSYTINGETIQLIFADPNGALLNNASFGGQSPAENTTFTGGYSPVQSNVGVLANQPNRSGTVDLTINLGTPGTGVAKFQMTIFDVDLGAGQFQDQVTVNGTLNGSSVPVSLTTGSAHTASGNVVTGQSAASSNSGAGNLTIEFLSPVDQIIINYGNGPSAPANPGQQGTGFHDIFFCKATNAVLSGSKTAEVFDPTSSGLYAVPGNDIIYTIEFTNSGSGPADNNSIEIIDKLPAEIEFYNGDIDGPGPETTPVTGTDNGSGLTFNYATDVKYANTVAQPANFAACSYTPSAGYDPNVTYVCVNPKGVMSAGTPDPSFAIKFRARIK</sequence>
<evidence type="ECO:0000313" key="4">
    <source>
        <dbReference type="EMBL" id="HHL43778.1"/>
    </source>
</evidence>
<evidence type="ECO:0000256" key="2">
    <source>
        <dbReference type="ARBA" id="ARBA00022801"/>
    </source>
</evidence>
<dbReference type="PANTHER" id="PTHR34819:SF3">
    <property type="entry name" value="CELL SURFACE PROTEIN"/>
    <property type="match status" value="1"/>
</dbReference>
<comment type="caution">
    <text evidence="4">The sequence shown here is derived from an EMBL/GenBank/DDBJ whole genome shotgun (WGS) entry which is preliminary data.</text>
</comment>
<evidence type="ECO:0000256" key="1">
    <source>
        <dbReference type="ARBA" id="ARBA00022670"/>
    </source>
</evidence>
<dbReference type="InterPro" id="IPR047589">
    <property type="entry name" value="DUF11_rpt"/>
</dbReference>
<dbReference type="InterPro" id="IPR013783">
    <property type="entry name" value="Ig-like_fold"/>
</dbReference>
<dbReference type="InterPro" id="IPR002884">
    <property type="entry name" value="P_dom"/>
</dbReference>
<dbReference type="Pfam" id="PF01345">
    <property type="entry name" value="DUF11"/>
    <property type="match status" value="1"/>
</dbReference>
<keyword evidence="1" id="KW-0645">Protease</keyword>
<dbReference type="GO" id="GO:0006508">
    <property type="term" value="P:proteolysis"/>
    <property type="evidence" value="ECO:0007669"/>
    <property type="project" value="UniProtKB-KW"/>
</dbReference>
<dbReference type="SUPFAM" id="SSF49785">
    <property type="entry name" value="Galactose-binding domain-like"/>
    <property type="match status" value="1"/>
</dbReference>
<feature type="domain" description="P/Homo B" evidence="3">
    <location>
        <begin position="52"/>
        <end position="214"/>
    </location>
</feature>
<keyword evidence="2" id="KW-0378">Hydrolase</keyword>
<dbReference type="GO" id="GO:0004252">
    <property type="term" value="F:serine-type endopeptidase activity"/>
    <property type="evidence" value="ECO:0007669"/>
    <property type="project" value="InterPro"/>
</dbReference>
<dbReference type="PROSITE" id="PS51829">
    <property type="entry name" value="P_HOMO_B"/>
    <property type="match status" value="1"/>
</dbReference>
<dbReference type="AlphaFoldDB" id="A0A7C5QXJ4"/>
<reference evidence="4" key="1">
    <citation type="journal article" date="2020" name="mSystems">
        <title>Genome- and Community-Level Interaction Insights into Carbon Utilization and Element Cycling Functions of Hydrothermarchaeota in Hydrothermal Sediment.</title>
        <authorList>
            <person name="Zhou Z."/>
            <person name="Liu Y."/>
            <person name="Xu W."/>
            <person name="Pan J."/>
            <person name="Luo Z.H."/>
            <person name="Li M."/>
        </authorList>
    </citation>
    <scope>NUCLEOTIDE SEQUENCE [LARGE SCALE GENOMIC DNA]</scope>
    <source>
        <strain evidence="4">HyVt-485</strain>
    </source>
</reference>
<dbReference type="EMBL" id="DRMJ01000482">
    <property type="protein sequence ID" value="HHL43778.1"/>
    <property type="molecule type" value="Genomic_DNA"/>
</dbReference>
<gene>
    <name evidence="4" type="ORF">ENJ42_09175</name>
</gene>
<dbReference type="InterPro" id="IPR001434">
    <property type="entry name" value="OmcB-like_DUF11"/>
</dbReference>
<accession>A0A7C5QXJ4</accession>
<dbReference type="Pfam" id="PF01483">
    <property type="entry name" value="P_proprotein"/>
    <property type="match status" value="1"/>
</dbReference>
<dbReference type="Gene3D" id="2.60.120.260">
    <property type="entry name" value="Galactose-binding domain-like"/>
    <property type="match status" value="1"/>
</dbReference>
<name>A0A7C5QXJ4_9PROT</name>
<dbReference type="InterPro" id="IPR051172">
    <property type="entry name" value="Chlamydia_OmcB"/>
</dbReference>
<organism evidence="4">
    <name type="scientific">Hellea balneolensis</name>
    <dbReference type="NCBI Taxonomy" id="287478"/>
    <lineage>
        <taxon>Bacteria</taxon>
        <taxon>Pseudomonadati</taxon>
        <taxon>Pseudomonadota</taxon>
        <taxon>Alphaproteobacteria</taxon>
        <taxon>Maricaulales</taxon>
        <taxon>Robiginitomaculaceae</taxon>
        <taxon>Hellea</taxon>
    </lineage>
</organism>